<comment type="caution">
    <text evidence="3">The sequence shown here is derived from an EMBL/GenBank/DDBJ whole genome shotgun (WGS) entry which is preliminary data.</text>
</comment>
<dbReference type="Proteomes" id="UP000245539">
    <property type="component" value="Unassembled WGS sequence"/>
</dbReference>
<gene>
    <name evidence="3" type="ORF">DKW60_14780</name>
</gene>
<dbReference type="RefSeq" id="WP_109838433.1">
    <property type="nucleotide sequence ID" value="NZ_QGKM01000045.1"/>
</dbReference>
<dbReference type="InterPro" id="IPR013538">
    <property type="entry name" value="ASHA1/2-like_C"/>
</dbReference>
<feature type="domain" description="Activator of Hsp90 ATPase homologue 1/2-like C-terminal" evidence="2">
    <location>
        <begin position="13"/>
        <end position="144"/>
    </location>
</feature>
<dbReference type="AlphaFoldDB" id="A0A317CAA5"/>
<evidence type="ECO:0000259" key="2">
    <source>
        <dbReference type="Pfam" id="PF08327"/>
    </source>
</evidence>
<organism evidence="3 4">
    <name type="scientific">Leucothrix pacifica</name>
    <dbReference type="NCBI Taxonomy" id="1247513"/>
    <lineage>
        <taxon>Bacteria</taxon>
        <taxon>Pseudomonadati</taxon>
        <taxon>Pseudomonadota</taxon>
        <taxon>Gammaproteobacteria</taxon>
        <taxon>Thiotrichales</taxon>
        <taxon>Thiotrichaceae</taxon>
        <taxon>Leucothrix</taxon>
    </lineage>
</organism>
<dbReference type="OrthoDB" id="6388102at2"/>
<dbReference type="Gene3D" id="3.30.530.20">
    <property type="match status" value="1"/>
</dbReference>
<reference evidence="3 4" key="1">
    <citation type="submission" date="2018-05" db="EMBL/GenBank/DDBJ databases">
        <title>Leucothrix arctica sp. nov., isolated from Arctic seawater.</title>
        <authorList>
            <person name="Choi A."/>
            <person name="Baek K."/>
        </authorList>
    </citation>
    <scope>NUCLEOTIDE SEQUENCE [LARGE SCALE GENOMIC DNA]</scope>
    <source>
        <strain evidence="3 4">JCM 18388</strain>
    </source>
</reference>
<evidence type="ECO:0000313" key="4">
    <source>
        <dbReference type="Proteomes" id="UP000245539"/>
    </source>
</evidence>
<name>A0A317CAA5_9GAMM</name>
<dbReference type="InterPro" id="IPR023393">
    <property type="entry name" value="START-like_dom_sf"/>
</dbReference>
<evidence type="ECO:0000313" key="3">
    <source>
        <dbReference type="EMBL" id="PWQ95478.1"/>
    </source>
</evidence>
<evidence type="ECO:0000256" key="1">
    <source>
        <dbReference type="ARBA" id="ARBA00006817"/>
    </source>
</evidence>
<dbReference type="EMBL" id="QGKM01000045">
    <property type="protein sequence ID" value="PWQ95478.1"/>
    <property type="molecule type" value="Genomic_DNA"/>
</dbReference>
<dbReference type="Pfam" id="PF08327">
    <property type="entry name" value="AHSA1"/>
    <property type="match status" value="1"/>
</dbReference>
<sequence>MKPHTFTIQIDQPVAVVFNTLTDQSVFPEWVKAWGEGMVCEGEWAQGAHVSFFDRKQGGTKVIIDELVPNVLIKARHIAMVGPDNVEVEQMDATMAKWIGTLEEYYFTADTDSQTTLKVVMVADESFKEMMDLWPQALKYLKEICEAT</sequence>
<comment type="similarity">
    <text evidence="1">Belongs to the AHA1 family.</text>
</comment>
<dbReference type="SUPFAM" id="SSF55961">
    <property type="entry name" value="Bet v1-like"/>
    <property type="match status" value="1"/>
</dbReference>
<proteinExistence type="inferred from homology"/>
<accession>A0A317CAA5</accession>
<protein>
    <recommendedName>
        <fullName evidence="2">Activator of Hsp90 ATPase homologue 1/2-like C-terminal domain-containing protein</fullName>
    </recommendedName>
</protein>
<keyword evidence="4" id="KW-1185">Reference proteome</keyword>